<dbReference type="EMBL" id="CAMPGE010026460">
    <property type="protein sequence ID" value="CAI2384149.1"/>
    <property type="molecule type" value="Genomic_DNA"/>
</dbReference>
<dbReference type="InterPro" id="IPR011009">
    <property type="entry name" value="Kinase-like_dom_sf"/>
</dbReference>
<reference evidence="13" key="1">
    <citation type="submission" date="2023-07" db="EMBL/GenBank/DDBJ databases">
        <authorList>
            <consortium name="AG Swart"/>
            <person name="Singh M."/>
            <person name="Singh A."/>
            <person name="Seah K."/>
            <person name="Emmerich C."/>
        </authorList>
    </citation>
    <scope>NUCLEOTIDE SEQUENCE</scope>
    <source>
        <strain evidence="13">DP1</strain>
    </source>
</reference>
<evidence type="ECO:0000256" key="1">
    <source>
        <dbReference type="ARBA" id="ARBA00011245"/>
    </source>
</evidence>
<accession>A0AAD1Y421</accession>
<keyword evidence="14" id="KW-1185">Reference proteome</keyword>
<dbReference type="InterPro" id="IPR008271">
    <property type="entry name" value="Ser/Thr_kinase_AS"/>
</dbReference>
<keyword evidence="2" id="KW-0723">Serine/threonine-protein kinase</keyword>
<feature type="compositionally biased region" description="Basic residues" evidence="11">
    <location>
        <begin position="557"/>
        <end position="574"/>
    </location>
</feature>
<protein>
    <recommendedName>
        <fullName evidence="12">Protein kinase domain-containing protein</fullName>
    </recommendedName>
</protein>
<evidence type="ECO:0000256" key="11">
    <source>
        <dbReference type="SAM" id="MobiDB-lite"/>
    </source>
</evidence>
<feature type="region of interest" description="Disordered" evidence="11">
    <location>
        <begin position="488"/>
        <end position="515"/>
    </location>
</feature>
<evidence type="ECO:0000313" key="14">
    <source>
        <dbReference type="Proteomes" id="UP001295684"/>
    </source>
</evidence>
<dbReference type="PROSITE" id="PS00108">
    <property type="entry name" value="PROTEIN_KINASE_ST"/>
    <property type="match status" value="1"/>
</dbReference>
<dbReference type="PROSITE" id="PS50011">
    <property type="entry name" value="PROTEIN_KINASE_DOM"/>
    <property type="match status" value="1"/>
</dbReference>
<comment type="caution">
    <text evidence="13">The sequence shown here is derived from an EMBL/GenBank/DDBJ whole genome shotgun (WGS) entry which is preliminary data.</text>
</comment>
<sequence length="698" mass="80576">MSYLDFIDEADLMNLMDISIYLVYHSKHVKIKIRREEESHLIISEYVKDEFQLDGDFKMHDKTGCQIFKEDFYHLQNEDCIYLSQGKDFNYITLLLVYKKVKKLGEGGFGHVYLLRNKLNGEEIAAKFVDHECLSRANTIEKALKEARHLTNLKHKNIINLQTVFIYKREIIMFTEYIAGGELKEYLFKKSKPFAEFEAKKIMQVLVSAIDYIHQNNVVHRDLKLENILLTESSNPYSLKLIDFGISGVLSRAGGEIIHAGTLAYSPPEIVSKTDLSSNQKIDVWSLGVILYVLVTKRFPFYGQNESEILISILKDDLEFPISVPLSIELKNLLTKMLDKDPKKRISMADVQCHSWMDNEKNKAMKFYNKNFQSRGYAPLHASQFKKHKKSSERASSKNSLNRLPGKKRQASGFSPCGSPLDNQGGFSPEVIPVSLRRNDAENAKTPENFGDYASKDEKRDSLYVIDPSSSSKIKKRSMHVHLKKRDFEDERKKARNKMTPIDGEDPLDPKEKGSKKIVSISLQENGYIEEESSGESSDGEVKIPNLDLKFDSSTFKQKRKKSKQFSKTGKRYKSPQAKSIYRLERRYCFNEKRLKEILMKLHLPLSFRNLRILKEHAASRKEEVIDLAPAFSMIRKGMPKHLRKMNVINSKGLKSIFTTDSSRREKSIGESKQMPRIRGASKDDFDYDSDHIQERRL</sequence>
<proteinExistence type="predicted"/>
<evidence type="ECO:0000256" key="3">
    <source>
        <dbReference type="ARBA" id="ARBA00022679"/>
    </source>
</evidence>
<feature type="region of interest" description="Disordered" evidence="11">
    <location>
        <begin position="660"/>
        <end position="698"/>
    </location>
</feature>
<evidence type="ECO:0000256" key="10">
    <source>
        <dbReference type="PROSITE-ProRule" id="PRU10141"/>
    </source>
</evidence>
<dbReference type="SMART" id="SM00220">
    <property type="entry name" value="S_TKc"/>
    <property type="match status" value="1"/>
</dbReference>
<dbReference type="PROSITE" id="PS00107">
    <property type="entry name" value="PROTEIN_KINASE_ATP"/>
    <property type="match status" value="1"/>
</dbReference>
<evidence type="ECO:0000256" key="9">
    <source>
        <dbReference type="PIRSR" id="PIRSR630616-3"/>
    </source>
</evidence>
<dbReference type="FunFam" id="1.10.510.10:FF:000571">
    <property type="entry name" value="Maternal embryonic leucine zipper kinase"/>
    <property type="match status" value="1"/>
</dbReference>
<feature type="compositionally biased region" description="Basic and acidic residues" evidence="11">
    <location>
        <begin position="681"/>
        <end position="698"/>
    </location>
</feature>
<dbReference type="Proteomes" id="UP001295684">
    <property type="component" value="Unassembled WGS sequence"/>
</dbReference>
<keyword evidence="3" id="KW-0808">Transferase</keyword>
<feature type="binding site" evidence="8 10">
    <location>
        <position position="127"/>
    </location>
    <ligand>
        <name>ATP</name>
        <dbReference type="ChEBI" id="CHEBI:30616"/>
    </ligand>
</feature>
<dbReference type="InterPro" id="IPR001245">
    <property type="entry name" value="Ser-Thr/Tyr_kinase_cat_dom"/>
</dbReference>
<evidence type="ECO:0000256" key="2">
    <source>
        <dbReference type="ARBA" id="ARBA00022527"/>
    </source>
</evidence>
<name>A0AAD1Y421_EUPCR</name>
<keyword evidence="4 8" id="KW-0547">Nucleotide-binding</keyword>
<gene>
    <name evidence="13" type="ORF">ECRASSUSDP1_LOCUS25670</name>
</gene>
<dbReference type="InterPro" id="IPR000719">
    <property type="entry name" value="Prot_kinase_dom"/>
</dbReference>
<feature type="binding site" evidence="8">
    <location>
        <position position="243"/>
    </location>
    <ligand>
        <name>ATP</name>
        <dbReference type="ChEBI" id="CHEBI:30616"/>
    </ligand>
</feature>
<evidence type="ECO:0000313" key="13">
    <source>
        <dbReference type="EMBL" id="CAI2384149.1"/>
    </source>
</evidence>
<evidence type="ECO:0000256" key="6">
    <source>
        <dbReference type="ARBA" id="ARBA00022840"/>
    </source>
</evidence>
<feature type="region of interest" description="Disordered" evidence="11">
    <location>
        <begin position="554"/>
        <end position="574"/>
    </location>
</feature>
<feature type="binding site" evidence="8">
    <location>
        <begin position="226"/>
        <end position="227"/>
    </location>
    <ligand>
        <name>ATP</name>
        <dbReference type="ChEBI" id="CHEBI:30616"/>
    </ligand>
</feature>
<dbReference type="SUPFAM" id="SSF56112">
    <property type="entry name" value="Protein kinase-like (PK-like)"/>
    <property type="match status" value="1"/>
</dbReference>
<dbReference type="PRINTS" id="PR00109">
    <property type="entry name" value="TYRKINASE"/>
</dbReference>
<organism evidence="13 14">
    <name type="scientific">Euplotes crassus</name>
    <dbReference type="NCBI Taxonomy" id="5936"/>
    <lineage>
        <taxon>Eukaryota</taxon>
        <taxon>Sar</taxon>
        <taxon>Alveolata</taxon>
        <taxon>Ciliophora</taxon>
        <taxon>Intramacronucleata</taxon>
        <taxon>Spirotrichea</taxon>
        <taxon>Hypotrichia</taxon>
        <taxon>Euplotida</taxon>
        <taxon>Euplotidae</taxon>
        <taxon>Moneuplotes</taxon>
    </lineage>
</organism>
<dbReference type="Gene3D" id="1.10.510.10">
    <property type="entry name" value="Transferase(Phosphotransferase) domain 1"/>
    <property type="match status" value="1"/>
</dbReference>
<feature type="region of interest" description="Disordered" evidence="11">
    <location>
        <begin position="383"/>
        <end position="431"/>
    </location>
</feature>
<evidence type="ECO:0000256" key="7">
    <source>
        <dbReference type="PIRSR" id="PIRSR630616-1"/>
    </source>
</evidence>
<feature type="active site" description="Proton acceptor" evidence="7">
    <location>
        <position position="222"/>
    </location>
</feature>
<dbReference type="InterPro" id="IPR017441">
    <property type="entry name" value="Protein_kinase_ATP_BS"/>
</dbReference>
<comment type="subunit">
    <text evidence="1">Monomer.</text>
</comment>
<dbReference type="GO" id="GO:0005524">
    <property type="term" value="F:ATP binding"/>
    <property type="evidence" value="ECO:0007669"/>
    <property type="project" value="UniProtKB-UniRule"/>
</dbReference>
<dbReference type="Pfam" id="PF00069">
    <property type="entry name" value="Pkinase"/>
    <property type="match status" value="1"/>
</dbReference>
<feature type="domain" description="Protein kinase" evidence="12">
    <location>
        <begin position="98"/>
        <end position="357"/>
    </location>
</feature>
<keyword evidence="5" id="KW-0418">Kinase</keyword>
<dbReference type="AlphaFoldDB" id="A0AAD1Y421"/>
<evidence type="ECO:0000256" key="5">
    <source>
        <dbReference type="ARBA" id="ARBA00022777"/>
    </source>
</evidence>
<dbReference type="PANTHER" id="PTHR24350">
    <property type="entry name" value="SERINE/THREONINE-PROTEIN KINASE IAL-RELATED"/>
    <property type="match status" value="1"/>
</dbReference>
<keyword evidence="6 8" id="KW-0067">ATP-binding</keyword>
<feature type="cross-link" description="Glycyl lysine isopeptide (Lys-Gly) (interchain with G-Cter in SUMO2)" evidence="9">
    <location>
        <position position="224"/>
    </location>
</feature>
<evidence type="ECO:0000259" key="12">
    <source>
        <dbReference type="PROSITE" id="PS50011"/>
    </source>
</evidence>
<dbReference type="InterPro" id="IPR030616">
    <property type="entry name" value="Aur-like"/>
</dbReference>
<evidence type="ECO:0000256" key="8">
    <source>
        <dbReference type="PIRSR" id="PIRSR630616-2"/>
    </source>
</evidence>
<dbReference type="GO" id="GO:0004674">
    <property type="term" value="F:protein serine/threonine kinase activity"/>
    <property type="evidence" value="ECO:0007669"/>
    <property type="project" value="UniProtKB-KW"/>
</dbReference>
<evidence type="ECO:0000256" key="4">
    <source>
        <dbReference type="ARBA" id="ARBA00022741"/>
    </source>
</evidence>